<dbReference type="EMBL" id="JBHYTS010000146">
    <property type="protein sequence ID" value="MFE1755916.1"/>
    <property type="molecule type" value="Genomic_DNA"/>
</dbReference>
<organism evidence="1 2">
    <name type="scientific">Streptomyces anandii</name>
    <dbReference type="NCBI Taxonomy" id="285454"/>
    <lineage>
        <taxon>Bacteria</taxon>
        <taxon>Bacillati</taxon>
        <taxon>Actinomycetota</taxon>
        <taxon>Actinomycetes</taxon>
        <taxon>Kitasatosporales</taxon>
        <taxon>Streptomycetaceae</taxon>
        <taxon>Streptomyces</taxon>
    </lineage>
</organism>
<protein>
    <submittedName>
        <fullName evidence="1">Uncharacterized protein</fullName>
    </submittedName>
</protein>
<accession>A0ABW6HHU6</accession>
<feature type="non-terminal residue" evidence="1">
    <location>
        <position position="62"/>
    </location>
</feature>
<proteinExistence type="predicted"/>
<evidence type="ECO:0000313" key="2">
    <source>
        <dbReference type="Proteomes" id="UP001599756"/>
    </source>
</evidence>
<dbReference type="Proteomes" id="UP001599756">
    <property type="component" value="Unassembled WGS sequence"/>
</dbReference>
<reference evidence="1 2" key="1">
    <citation type="submission" date="2024-09" db="EMBL/GenBank/DDBJ databases">
        <title>The Natural Products Discovery Center: Release of the First 8490 Sequenced Strains for Exploring Actinobacteria Biosynthetic Diversity.</title>
        <authorList>
            <person name="Kalkreuter E."/>
            <person name="Kautsar S.A."/>
            <person name="Yang D."/>
            <person name="Bader C.D."/>
            <person name="Teijaro C.N."/>
            <person name="Fluegel L."/>
            <person name="Davis C.M."/>
            <person name="Simpson J.R."/>
            <person name="Lauterbach L."/>
            <person name="Steele A.D."/>
            <person name="Gui C."/>
            <person name="Meng S."/>
            <person name="Li G."/>
            <person name="Viehrig K."/>
            <person name="Ye F."/>
            <person name="Su P."/>
            <person name="Kiefer A.F."/>
            <person name="Nichols A."/>
            <person name="Cepeda A.J."/>
            <person name="Yan W."/>
            <person name="Fan B."/>
            <person name="Jiang Y."/>
            <person name="Adhikari A."/>
            <person name="Zheng C.-J."/>
            <person name="Schuster L."/>
            <person name="Cowan T.M."/>
            <person name="Smanski M.J."/>
            <person name="Chevrette M.G."/>
            <person name="De Carvalho L.P.S."/>
            <person name="Shen B."/>
        </authorList>
    </citation>
    <scope>NUCLEOTIDE SEQUENCE [LARGE SCALE GENOMIC DNA]</scope>
    <source>
        <strain evidence="1 2">NPDC059500</strain>
    </source>
</reference>
<name>A0ABW6HHU6_9ACTN</name>
<evidence type="ECO:0000313" key="1">
    <source>
        <dbReference type="EMBL" id="MFE1755916.1"/>
    </source>
</evidence>
<gene>
    <name evidence="1" type="ORF">ACFW88_36225</name>
</gene>
<comment type="caution">
    <text evidence="1">The sequence shown here is derived from an EMBL/GenBank/DDBJ whole genome shotgun (WGS) entry which is preliminary data.</text>
</comment>
<keyword evidence="2" id="KW-1185">Reference proteome</keyword>
<sequence>MADAIGSLQLLGVQGRLTAVDPYGDALMNEQEAAVALGVIPGLRQRGPGERQLAGGVGLSRV</sequence>